<dbReference type="InterPro" id="IPR013762">
    <property type="entry name" value="Integrase-like_cat_sf"/>
</dbReference>
<evidence type="ECO:0000313" key="8">
    <source>
        <dbReference type="Proteomes" id="UP001183226"/>
    </source>
</evidence>
<name>A0ABU2KZ48_9ACTN</name>
<evidence type="ECO:0000256" key="2">
    <source>
        <dbReference type="ARBA" id="ARBA00023125"/>
    </source>
</evidence>
<gene>
    <name evidence="7" type="ORF">RM446_20640</name>
</gene>
<comment type="similarity">
    <text evidence="1">Belongs to the 'phage' integrase family.</text>
</comment>
<keyword evidence="3" id="KW-0233">DNA recombination</keyword>
<dbReference type="CDD" id="cd01189">
    <property type="entry name" value="INT_ICEBs1_C_like"/>
    <property type="match status" value="1"/>
</dbReference>
<dbReference type="Gene3D" id="1.10.150.130">
    <property type="match status" value="1"/>
</dbReference>
<evidence type="ECO:0000256" key="1">
    <source>
        <dbReference type="ARBA" id="ARBA00008857"/>
    </source>
</evidence>
<proteinExistence type="inferred from homology"/>
<evidence type="ECO:0000313" key="7">
    <source>
        <dbReference type="EMBL" id="MDT0304533.1"/>
    </source>
</evidence>
<protein>
    <submittedName>
        <fullName evidence="7">Site-specific integrase</fullName>
    </submittedName>
</protein>
<dbReference type="InterPro" id="IPR010998">
    <property type="entry name" value="Integrase_recombinase_N"/>
</dbReference>
<keyword evidence="2 4" id="KW-0238">DNA-binding</keyword>
<comment type="caution">
    <text evidence="7">The sequence shown here is derived from an EMBL/GenBank/DDBJ whole genome shotgun (WGS) entry which is preliminary data.</text>
</comment>
<dbReference type="EMBL" id="JAVREK010000025">
    <property type="protein sequence ID" value="MDT0304533.1"/>
    <property type="molecule type" value="Genomic_DNA"/>
</dbReference>
<dbReference type="Pfam" id="PF00589">
    <property type="entry name" value="Phage_integrase"/>
    <property type="match status" value="1"/>
</dbReference>
<evidence type="ECO:0000259" key="6">
    <source>
        <dbReference type="PROSITE" id="PS51900"/>
    </source>
</evidence>
<feature type="domain" description="Core-binding (CB)" evidence="6">
    <location>
        <begin position="80"/>
        <end position="168"/>
    </location>
</feature>
<dbReference type="PROSITE" id="PS51900">
    <property type="entry name" value="CB"/>
    <property type="match status" value="1"/>
</dbReference>
<dbReference type="InterPro" id="IPR050090">
    <property type="entry name" value="Tyrosine_recombinase_XerCD"/>
</dbReference>
<dbReference type="PROSITE" id="PS51898">
    <property type="entry name" value="TYR_RECOMBINASE"/>
    <property type="match status" value="1"/>
</dbReference>
<evidence type="ECO:0000256" key="3">
    <source>
        <dbReference type="ARBA" id="ARBA00023172"/>
    </source>
</evidence>
<sequence>MARAWVNDLQQNKKYRDAVANAKAAKRQVPNRWMVRYYDPTGRIRSAGTFKKKPEAEKRRSEIENQISEGAYRDPALGKVRVETVAESWWRSKTDLEEGSRNLYRDHLDNYVLPRWGGVRVSAVRYQDVADWVLTLQTEPRKGGDKPISAATIRGVHLVLLSVLEWAVRSEFITRNPARGVPLPKLPPRGHVYLSHVDVERLALASGKHATLVRFFAYTGLRWSEASALTVGRLNLGNRRAHIDRAYKDNKGKLTLGQPKKGEVRSVPVPAFLVADLRDLVGERSADELLFTAPRGGPMWLRNWRPRNFNKAVKAAGLGGRGLTPHKLRHTAASLAIAAGADVYVVQTMLGHRKPSITLDTYGHLWPDRLDEVADALGSTRAAHLASLAESEAAA</sequence>
<organism evidence="7 8">
    <name type="scientific">Streptomonospora wellingtoniae</name>
    <dbReference type="NCBI Taxonomy" id="3075544"/>
    <lineage>
        <taxon>Bacteria</taxon>
        <taxon>Bacillati</taxon>
        <taxon>Actinomycetota</taxon>
        <taxon>Actinomycetes</taxon>
        <taxon>Streptosporangiales</taxon>
        <taxon>Nocardiopsidaceae</taxon>
        <taxon>Streptomonospora</taxon>
    </lineage>
</organism>
<evidence type="ECO:0000256" key="4">
    <source>
        <dbReference type="PROSITE-ProRule" id="PRU01248"/>
    </source>
</evidence>
<feature type="domain" description="Tyr recombinase" evidence="5">
    <location>
        <begin position="189"/>
        <end position="375"/>
    </location>
</feature>
<dbReference type="InterPro" id="IPR002104">
    <property type="entry name" value="Integrase_catalytic"/>
</dbReference>
<dbReference type="InterPro" id="IPR011010">
    <property type="entry name" value="DNA_brk_join_enz"/>
</dbReference>
<dbReference type="InterPro" id="IPR044068">
    <property type="entry name" value="CB"/>
</dbReference>
<dbReference type="Gene3D" id="1.10.443.10">
    <property type="entry name" value="Intergrase catalytic core"/>
    <property type="match status" value="1"/>
</dbReference>
<keyword evidence="8" id="KW-1185">Reference proteome</keyword>
<dbReference type="PANTHER" id="PTHR30349">
    <property type="entry name" value="PHAGE INTEGRASE-RELATED"/>
    <property type="match status" value="1"/>
</dbReference>
<evidence type="ECO:0000259" key="5">
    <source>
        <dbReference type="PROSITE" id="PS51898"/>
    </source>
</evidence>
<dbReference type="RefSeq" id="WP_311547030.1">
    <property type="nucleotide sequence ID" value="NZ_JAVREK010000025.1"/>
</dbReference>
<dbReference type="Proteomes" id="UP001183226">
    <property type="component" value="Unassembled WGS sequence"/>
</dbReference>
<dbReference type="PANTHER" id="PTHR30349:SF64">
    <property type="entry name" value="PROPHAGE INTEGRASE INTD-RELATED"/>
    <property type="match status" value="1"/>
</dbReference>
<accession>A0ABU2KZ48</accession>
<reference evidence="8" key="1">
    <citation type="submission" date="2023-07" db="EMBL/GenBank/DDBJ databases">
        <title>30 novel species of actinomycetes from the DSMZ collection.</title>
        <authorList>
            <person name="Nouioui I."/>
        </authorList>
    </citation>
    <scope>NUCLEOTIDE SEQUENCE [LARGE SCALE GENOMIC DNA]</scope>
    <source>
        <strain evidence="8">DSM 45055</strain>
    </source>
</reference>
<dbReference type="SUPFAM" id="SSF56349">
    <property type="entry name" value="DNA breaking-rejoining enzymes"/>
    <property type="match status" value="1"/>
</dbReference>